<keyword evidence="5" id="KW-0949">S-adenosyl-L-methionine</keyword>
<keyword evidence="4 9" id="KW-0808">Transferase</keyword>
<accession>A0ABU0ILP5</accession>
<dbReference type="Proteomes" id="UP001228905">
    <property type="component" value="Unassembled WGS sequence"/>
</dbReference>
<evidence type="ECO:0000256" key="5">
    <source>
        <dbReference type="ARBA" id="ARBA00022691"/>
    </source>
</evidence>
<keyword evidence="6" id="KW-0627">Porphyrin biosynthesis</keyword>
<comment type="similarity">
    <text evidence="1">Belongs to the precorrin methyltransferase family.</text>
</comment>
<reference evidence="9 10" key="1">
    <citation type="submission" date="2023-07" db="EMBL/GenBank/DDBJ databases">
        <title>Genomic Encyclopedia of Type Strains, Phase IV (KMG-IV): sequencing the most valuable type-strain genomes for metagenomic binning, comparative biology and taxonomic classification.</title>
        <authorList>
            <person name="Goeker M."/>
        </authorList>
    </citation>
    <scope>NUCLEOTIDE SEQUENCE [LARGE SCALE GENOMIC DNA]</scope>
    <source>
        <strain evidence="9 10">DSM 18695</strain>
    </source>
</reference>
<keyword evidence="3 9" id="KW-0489">Methyltransferase</keyword>
<dbReference type="InterPro" id="IPR003043">
    <property type="entry name" value="Uropor_MeTrfase_CS"/>
</dbReference>
<dbReference type="GO" id="GO:0004851">
    <property type="term" value="F:uroporphyrin-III C-methyltransferase activity"/>
    <property type="evidence" value="ECO:0007669"/>
    <property type="project" value="UniProtKB-EC"/>
</dbReference>
<gene>
    <name evidence="9" type="ORF">QO010_000637</name>
</gene>
<dbReference type="Pfam" id="PF00590">
    <property type="entry name" value="TP_methylase"/>
    <property type="match status" value="1"/>
</dbReference>
<dbReference type="GO" id="GO:0032259">
    <property type="term" value="P:methylation"/>
    <property type="evidence" value="ECO:0007669"/>
    <property type="project" value="UniProtKB-KW"/>
</dbReference>
<dbReference type="InterPro" id="IPR050161">
    <property type="entry name" value="Siro_Cobalamin_biosynth"/>
</dbReference>
<dbReference type="EC" id="2.1.1.107" evidence="2"/>
<dbReference type="RefSeq" id="WP_307345864.1">
    <property type="nucleotide sequence ID" value="NZ_JAUSVS010000001.1"/>
</dbReference>
<keyword evidence="10" id="KW-1185">Reference proteome</keyword>
<dbReference type="InterPro" id="IPR014776">
    <property type="entry name" value="4pyrrole_Mease_sub2"/>
</dbReference>
<evidence type="ECO:0000256" key="4">
    <source>
        <dbReference type="ARBA" id="ARBA00022679"/>
    </source>
</evidence>
<evidence type="ECO:0000256" key="7">
    <source>
        <dbReference type="ARBA" id="ARBA00025705"/>
    </source>
</evidence>
<dbReference type="CDD" id="cd11642">
    <property type="entry name" value="SUMT"/>
    <property type="match status" value="1"/>
</dbReference>
<dbReference type="EMBL" id="JAUSVS010000001">
    <property type="protein sequence ID" value="MDQ0462889.1"/>
    <property type="molecule type" value="Genomic_DNA"/>
</dbReference>
<sequence>MPHSPAIGRVQLVGAGPGAADLLTVRALRAIEGAQAVLYDALVSAEIVALAPAACLKIRTGKRAGRASLKQETINRLMLRLARRGLKVVRLKGGDPSIFGRVGEEAAFLRAHGVETEIVPGVTAACAAAAQFGFPLTHRGEARRLVFATAMTREGLAPSDWAAAADPEATLALYMGRDQLGAVAGQLIAQGRAPSTPAMAVENAGRPEARAIPGVLGDLADRLAAQACDGPVVLIIGEVAARARLSALSPDSRPRLRSQIEAVPRLHIER</sequence>
<protein>
    <recommendedName>
        <fullName evidence="2">uroporphyrinogen-III C-methyltransferase</fullName>
        <ecNumber evidence="2">2.1.1.107</ecNumber>
    </recommendedName>
</protein>
<dbReference type="NCBIfam" id="TIGR01469">
    <property type="entry name" value="cobA_cysG_Cterm"/>
    <property type="match status" value="1"/>
</dbReference>
<comment type="pathway">
    <text evidence="7">Porphyrin-containing compound metabolism; siroheme biosynthesis; precorrin-2 from uroporphyrinogen III: step 1/1.</text>
</comment>
<dbReference type="Gene3D" id="3.40.1010.10">
    <property type="entry name" value="Cobalt-precorrin-4 Transmethylase, Domain 1"/>
    <property type="match status" value="1"/>
</dbReference>
<dbReference type="SUPFAM" id="SSF53790">
    <property type="entry name" value="Tetrapyrrole methylase"/>
    <property type="match status" value="1"/>
</dbReference>
<organism evidence="9 10">
    <name type="scientific">Caulobacter ginsengisoli</name>
    <dbReference type="NCBI Taxonomy" id="400775"/>
    <lineage>
        <taxon>Bacteria</taxon>
        <taxon>Pseudomonadati</taxon>
        <taxon>Pseudomonadota</taxon>
        <taxon>Alphaproteobacteria</taxon>
        <taxon>Caulobacterales</taxon>
        <taxon>Caulobacteraceae</taxon>
        <taxon>Caulobacter</taxon>
    </lineage>
</organism>
<dbReference type="InterPro" id="IPR035996">
    <property type="entry name" value="4pyrrol_Methylase_sf"/>
</dbReference>
<comment type="caution">
    <text evidence="9">The sequence shown here is derived from an EMBL/GenBank/DDBJ whole genome shotgun (WGS) entry which is preliminary data.</text>
</comment>
<dbReference type="InterPro" id="IPR014777">
    <property type="entry name" value="4pyrrole_Mease_sub1"/>
</dbReference>
<evidence type="ECO:0000313" key="9">
    <source>
        <dbReference type="EMBL" id="MDQ0462889.1"/>
    </source>
</evidence>
<dbReference type="NCBIfam" id="NF004790">
    <property type="entry name" value="PRK06136.1"/>
    <property type="match status" value="1"/>
</dbReference>
<dbReference type="InterPro" id="IPR006366">
    <property type="entry name" value="CobA/CysG_C"/>
</dbReference>
<evidence type="ECO:0000256" key="1">
    <source>
        <dbReference type="ARBA" id="ARBA00005879"/>
    </source>
</evidence>
<evidence type="ECO:0000256" key="3">
    <source>
        <dbReference type="ARBA" id="ARBA00022603"/>
    </source>
</evidence>
<dbReference type="InterPro" id="IPR000878">
    <property type="entry name" value="4pyrrol_Mease"/>
</dbReference>
<feature type="domain" description="Tetrapyrrole methylase" evidence="8">
    <location>
        <begin position="10"/>
        <end position="220"/>
    </location>
</feature>
<evidence type="ECO:0000259" key="8">
    <source>
        <dbReference type="Pfam" id="PF00590"/>
    </source>
</evidence>
<evidence type="ECO:0000256" key="2">
    <source>
        <dbReference type="ARBA" id="ARBA00012162"/>
    </source>
</evidence>
<dbReference type="PROSITE" id="PS00839">
    <property type="entry name" value="SUMT_1"/>
    <property type="match status" value="1"/>
</dbReference>
<dbReference type="PANTHER" id="PTHR45790">
    <property type="entry name" value="SIROHEME SYNTHASE-RELATED"/>
    <property type="match status" value="1"/>
</dbReference>
<evidence type="ECO:0000313" key="10">
    <source>
        <dbReference type="Proteomes" id="UP001228905"/>
    </source>
</evidence>
<evidence type="ECO:0000256" key="6">
    <source>
        <dbReference type="ARBA" id="ARBA00023244"/>
    </source>
</evidence>
<dbReference type="Gene3D" id="3.30.950.10">
    <property type="entry name" value="Methyltransferase, Cobalt-precorrin-4 Transmethylase, Domain 2"/>
    <property type="match status" value="1"/>
</dbReference>
<name>A0ABU0ILP5_9CAUL</name>
<proteinExistence type="inferred from homology"/>
<dbReference type="PANTHER" id="PTHR45790:SF3">
    <property type="entry name" value="S-ADENOSYL-L-METHIONINE-DEPENDENT UROPORPHYRINOGEN III METHYLTRANSFERASE, CHLOROPLASTIC"/>
    <property type="match status" value="1"/>
</dbReference>